<feature type="region of interest" description="Disordered" evidence="1">
    <location>
        <begin position="25"/>
        <end position="46"/>
    </location>
</feature>
<feature type="chain" id="PRO_5032906745" evidence="2">
    <location>
        <begin position="17"/>
        <end position="95"/>
    </location>
</feature>
<name>A0A815UJI7_ADIRI</name>
<feature type="signal peptide" evidence="2">
    <location>
        <begin position="1"/>
        <end position="16"/>
    </location>
</feature>
<evidence type="ECO:0000256" key="1">
    <source>
        <dbReference type="SAM" id="MobiDB-lite"/>
    </source>
</evidence>
<feature type="region of interest" description="Disordered" evidence="1">
    <location>
        <begin position="63"/>
        <end position="95"/>
    </location>
</feature>
<keyword evidence="2" id="KW-0732">Signal</keyword>
<protein>
    <submittedName>
        <fullName evidence="3">Uncharacterized protein</fullName>
    </submittedName>
</protein>
<sequence>MAFLLIKLIGTPLLRAILRCRHRRRHKSTLTDVERNSTEKRKQRPSMSIIELRRFFQQYQRKKQRQNRTLLHDTPYTISNRSHESIRNNHQRTAF</sequence>
<comment type="caution">
    <text evidence="3">The sequence shown here is derived from an EMBL/GenBank/DDBJ whole genome shotgun (WGS) entry which is preliminary data.</text>
</comment>
<evidence type="ECO:0000313" key="4">
    <source>
        <dbReference type="Proteomes" id="UP000663852"/>
    </source>
</evidence>
<gene>
    <name evidence="3" type="ORF">EDS130_LOCUS43612</name>
</gene>
<dbReference type="AlphaFoldDB" id="A0A815UJI7"/>
<accession>A0A815UJI7</accession>
<reference evidence="3" key="1">
    <citation type="submission" date="2021-02" db="EMBL/GenBank/DDBJ databases">
        <authorList>
            <person name="Nowell W R."/>
        </authorList>
    </citation>
    <scope>NUCLEOTIDE SEQUENCE</scope>
</reference>
<dbReference type="Proteomes" id="UP000663852">
    <property type="component" value="Unassembled WGS sequence"/>
</dbReference>
<dbReference type="EMBL" id="CAJNOJ010000737">
    <property type="protein sequence ID" value="CAF1516837.1"/>
    <property type="molecule type" value="Genomic_DNA"/>
</dbReference>
<organism evidence="3 4">
    <name type="scientific">Adineta ricciae</name>
    <name type="common">Rotifer</name>
    <dbReference type="NCBI Taxonomy" id="249248"/>
    <lineage>
        <taxon>Eukaryota</taxon>
        <taxon>Metazoa</taxon>
        <taxon>Spiralia</taxon>
        <taxon>Gnathifera</taxon>
        <taxon>Rotifera</taxon>
        <taxon>Eurotatoria</taxon>
        <taxon>Bdelloidea</taxon>
        <taxon>Adinetida</taxon>
        <taxon>Adinetidae</taxon>
        <taxon>Adineta</taxon>
    </lineage>
</organism>
<proteinExistence type="predicted"/>
<evidence type="ECO:0000313" key="3">
    <source>
        <dbReference type="EMBL" id="CAF1516837.1"/>
    </source>
</evidence>
<evidence type="ECO:0000256" key="2">
    <source>
        <dbReference type="SAM" id="SignalP"/>
    </source>
</evidence>